<reference evidence="3 4" key="1">
    <citation type="submission" date="2017-02" db="EMBL/GenBank/DDBJ databases">
        <authorList>
            <person name="Peterson S.W."/>
        </authorList>
    </citation>
    <scope>NUCLEOTIDE SEQUENCE [LARGE SCALE GENOMIC DNA]</scope>
    <source>
        <strain evidence="3 4">M1</strain>
    </source>
</reference>
<accession>A0A1T5LWD5</accession>
<proteinExistence type="predicted"/>
<dbReference type="EMBL" id="FUZT01000008">
    <property type="protein sequence ID" value="SKC80252.1"/>
    <property type="molecule type" value="Genomic_DNA"/>
</dbReference>
<dbReference type="EMBL" id="FUZT01000006">
    <property type="protein sequence ID" value="SKC71613.1"/>
    <property type="molecule type" value="Genomic_DNA"/>
</dbReference>
<evidence type="ECO:0000313" key="4">
    <source>
        <dbReference type="Proteomes" id="UP000190285"/>
    </source>
</evidence>
<gene>
    <name evidence="1" type="ORF">SAMN02194393_02155</name>
    <name evidence="2" type="ORF">SAMN02194393_02497</name>
    <name evidence="3" type="ORF">SAMN02194393_03466</name>
</gene>
<sequence length="38" mass="4411">MRVTRCDKRNCKNNKNGFCTLEVVYISEDGVCKDKKQS</sequence>
<evidence type="ECO:0008006" key="5">
    <source>
        <dbReference type="Google" id="ProtNLM"/>
    </source>
</evidence>
<protein>
    <recommendedName>
        <fullName evidence="5">DUF1540 domain-containing protein</fullName>
    </recommendedName>
</protein>
<dbReference type="EMBL" id="FUZT01000005">
    <property type="protein sequence ID" value="SKC68497.1"/>
    <property type="molecule type" value="Genomic_DNA"/>
</dbReference>
<evidence type="ECO:0000313" key="3">
    <source>
        <dbReference type="EMBL" id="SKC80252.1"/>
    </source>
</evidence>
<organism evidence="3 4">
    <name type="scientific">Maledivibacter halophilus</name>
    <dbReference type="NCBI Taxonomy" id="36842"/>
    <lineage>
        <taxon>Bacteria</taxon>
        <taxon>Bacillati</taxon>
        <taxon>Bacillota</taxon>
        <taxon>Clostridia</taxon>
        <taxon>Peptostreptococcales</taxon>
        <taxon>Caminicellaceae</taxon>
        <taxon>Maledivibacter</taxon>
    </lineage>
</organism>
<keyword evidence="4" id="KW-1185">Reference proteome</keyword>
<dbReference type="AlphaFoldDB" id="A0A1T5LWD5"/>
<dbReference type="Proteomes" id="UP000190285">
    <property type="component" value="Unassembled WGS sequence"/>
</dbReference>
<evidence type="ECO:0000313" key="2">
    <source>
        <dbReference type="EMBL" id="SKC71613.1"/>
    </source>
</evidence>
<name>A0A1T5LWD5_9FIRM</name>
<evidence type="ECO:0000313" key="1">
    <source>
        <dbReference type="EMBL" id="SKC68497.1"/>
    </source>
</evidence>